<evidence type="ECO:0000256" key="8">
    <source>
        <dbReference type="ARBA" id="ARBA00023136"/>
    </source>
</evidence>
<name>A0A977TPW1_9ACAR</name>
<dbReference type="PRINTS" id="PR01434">
    <property type="entry name" value="NADHDHGNASE5"/>
</dbReference>
<feature type="transmembrane region" description="Helical" evidence="10">
    <location>
        <begin position="286"/>
        <end position="308"/>
    </location>
</feature>
<keyword evidence="10" id="KW-0520">NAD</keyword>
<dbReference type="InterPro" id="IPR003945">
    <property type="entry name" value="NU5C-like"/>
</dbReference>
<comment type="catalytic activity">
    <reaction evidence="9 10">
        <text>a ubiquinone + NADH + 5 H(+)(in) = a ubiquinol + NAD(+) + 4 H(+)(out)</text>
        <dbReference type="Rhea" id="RHEA:29091"/>
        <dbReference type="Rhea" id="RHEA-COMP:9565"/>
        <dbReference type="Rhea" id="RHEA-COMP:9566"/>
        <dbReference type="ChEBI" id="CHEBI:15378"/>
        <dbReference type="ChEBI" id="CHEBI:16389"/>
        <dbReference type="ChEBI" id="CHEBI:17976"/>
        <dbReference type="ChEBI" id="CHEBI:57540"/>
        <dbReference type="ChEBI" id="CHEBI:57945"/>
        <dbReference type="EC" id="7.1.1.2"/>
    </reaction>
</comment>
<dbReference type="PANTHER" id="PTHR42829">
    <property type="entry name" value="NADH-UBIQUINONE OXIDOREDUCTASE CHAIN 5"/>
    <property type="match status" value="1"/>
</dbReference>
<sequence length="547" mass="63948">MFIYWSMILLLFSILFMMMFMINFNNSNLLILEYYLICIQNLDFKIYFLMDWMSTMFSSIVLFISSMVIFFSNSYMKNDVNKYSFCLIVILFVLSMVFLILMPNMFMLILGWDGLGLVSYCLVIYYQSVNSFNSGMMTIISNRVGDVMIIMSLIFMMSLGTFDLISLDLIALICGIMVVIAGMTKSAQIPFSAWLPAAMAAPTPVSSLVHSSTLVTAGVYLLMRFNFLFKINFFSTFLLKISLITLLMAGINAFFESDFKKIIAFSTLSQLSLMMISMSLGLSQLAFFHLIMHAVFKSMLFLCAGYVIHSFNGIQDIRMLGSFFKSSPMISSCMMISILSLVGFPFIGGFYSKDLIIEIFLFKMNNMVLLLIFILGLVFSFLYCFRLIYMIMMKGNLNSFLVKVKFDFFMYFSIMLLCILLIVMGNWFNLILMWNFNEVFISKYEKWFFMMLVLFLMYMYMYIKNMNINSDFFFKIWYLSFLTSYILLLNNNKMLKLSLSDWTWMENFGPSMMKNNFVNLLNFNLWLEKKNIMKILMIMLIFIFTMM</sequence>
<keyword evidence="10" id="KW-0830">Ubiquinone</keyword>
<comment type="similarity">
    <text evidence="10">Belongs to the complex I subunit 5 family.</text>
</comment>
<reference evidence="13" key="1">
    <citation type="submission" date="2021-12" db="EMBL/GenBank/DDBJ databases">
        <title>Seventy-eight entire mitochondrial genomes and nuclear rRNA genes provide insight into the phylogeny of the hard ticks, particularly the Haemaphysalis species, Am. (Africaniella) transversale and Robertsicus elaphense.</title>
        <authorList>
            <person name="Kelava S."/>
            <person name="Mans B.J."/>
            <person name="Apanaskevich D.A."/>
            <person name="Shao R."/>
            <person name="Barker D."/>
            <person name="Nakao R."/>
            <person name="Barker S.C."/>
            <person name="Okamoto K."/>
            <person name="Tamada K."/>
            <person name="Ito T."/>
            <person name="Honda T."/>
            <person name="Sato F."/>
            <person name="Torikai H."/>
            <person name="Kawabata H."/>
        </authorList>
    </citation>
    <scope>NUCLEOTIDE SEQUENCE</scope>
</reference>
<feature type="domain" description="NADH:quinone oxidoreductase/Mrp antiporter transmembrane" evidence="11">
    <location>
        <begin position="104"/>
        <end position="379"/>
    </location>
</feature>
<gene>
    <name evidence="13" type="primary">ND5</name>
</gene>
<accession>A0A977TPW1</accession>
<comment type="subcellular location">
    <subcellularLocation>
        <location evidence="2">Membrane</location>
        <topology evidence="2">Multi-pass membrane protein</topology>
    </subcellularLocation>
</comment>
<feature type="transmembrane region" description="Helical" evidence="10">
    <location>
        <begin position="83"/>
        <end position="102"/>
    </location>
</feature>
<keyword evidence="10" id="KW-0813">Transport</keyword>
<geneLocation type="mitochondrion" evidence="13"/>
<feature type="transmembrane region" description="Helical" evidence="10">
    <location>
        <begin position="108"/>
        <end position="128"/>
    </location>
</feature>
<feature type="transmembrane region" description="Helical" evidence="10">
    <location>
        <begin position="46"/>
        <end position="71"/>
    </location>
</feature>
<evidence type="ECO:0000313" key="13">
    <source>
        <dbReference type="EMBL" id="UXX50167.1"/>
    </source>
</evidence>
<keyword evidence="6" id="KW-0249">Electron transport</keyword>
<feature type="transmembrane region" description="Helical" evidence="10">
    <location>
        <begin position="140"/>
        <end position="159"/>
    </location>
</feature>
<dbReference type="InterPro" id="IPR001750">
    <property type="entry name" value="ND/Mrp_TM"/>
</dbReference>
<dbReference type="AlphaFoldDB" id="A0A977TPW1"/>
<dbReference type="GO" id="GO:0042773">
    <property type="term" value="P:ATP synthesis coupled electron transport"/>
    <property type="evidence" value="ECO:0007669"/>
    <property type="project" value="InterPro"/>
</dbReference>
<dbReference type="GeneID" id="76341640"/>
<comment type="function">
    <text evidence="10">Core subunit of the mitochondrial membrane respiratory chain NADH dehydrogenase (Complex I) which catalyzes electron transfer from NADH through the respiratory chain, using ubiquinone as an electron acceptor. Essential for the catalytic activity and assembly of complex I.</text>
</comment>
<evidence type="ECO:0000259" key="12">
    <source>
        <dbReference type="Pfam" id="PF00662"/>
    </source>
</evidence>
<evidence type="ECO:0000256" key="3">
    <source>
        <dbReference type="ARBA" id="ARBA00012944"/>
    </source>
</evidence>
<evidence type="ECO:0000256" key="4">
    <source>
        <dbReference type="ARBA" id="ARBA00021096"/>
    </source>
</evidence>
<feature type="domain" description="NADH-Ubiquinone oxidoreductase (complex I) chain 5 N-terminal" evidence="12">
    <location>
        <begin position="39"/>
        <end position="85"/>
    </location>
</feature>
<feature type="transmembrane region" description="Helical" evidence="10">
    <location>
        <begin position="329"/>
        <end position="347"/>
    </location>
</feature>
<feature type="transmembrane region" description="Helical" evidence="10">
    <location>
        <begin position="367"/>
        <end position="388"/>
    </location>
</feature>
<dbReference type="RefSeq" id="YP_010534072.1">
    <property type="nucleotide sequence ID" value="NC_067859.1"/>
</dbReference>
<feature type="transmembrane region" description="Helical" evidence="10">
    <location>
        <begin position="531"/>
        <end position="546"/>
    </location>
</feature>
<dbReference type="EC" id="7.1.1.2" evidence="3 10"/>
<keyword evidence="7 10" id="KW-1133">Transmembrane helix</keyword>
<feature type="transmembrane region" description="Helical" evidence="10">
    <location>
        <begin position="165"/>
        <end position="184"/>
    </location>
</feature>
<dbReference type="GO" id="GO:0003954">
    <property type="term" value="F:NADH dehydrogenase activity"/>
    <property type="evidence" value="ECO:0007669"/>
    <property type="project" value="TreeGrafter"/>
</dbReference>
<feature type="transmembrane region" description="Helical" evidence="10">
    <location>
        <begin position="408"/>
        <end position="427"/>
    </location>
</feature>
<feature type="transmembrane region" description="Helical" evidence="10">
    <location>
        <begin position="447"/>
        <end position="463"/>
    </location>
</feature>
<evidence type="ECO:0000256" key="10">
    <source>
        <dbReference type="RuleBase" id="RU003404"/>
    </source>
</evidence>
<dbReference type="Pfam" id="PF00662">
    <property type="entry name" value="Proton_antipo_N"/>
    <property type="match status" value="1"/>
</dbReference>
<organism evidence="13">
    <name type="scientific">Amblyomma latum</name>
    <dbReference type="NCBI Taxonomy" id="34617"/>
    <lineage>
        <taxon>Eukaryota</taxon>
        <taxon>Metazoa</taxon>
        <taxon>Ecdysozoa</taxon>
        <taxon>Arthropoda</taxon>
        <taxon>Chelicerata</taxon>
        <taxon>Arachnida</taxon>
        <taxon>Acari</taxon>
        <taxon>Parasitiformes</taxon>
        <taxon>Ixodida</taxon>
        <taxon>Ixodoidea</taxon>
        <taxon>Ixodidae</taxon>
        <taxon>Amblyomminae</taxon>
        <taxon>Amblyomma</taxon>
    </lineage>
</organism>
<evidence type="ECO:0000256" key="1">
    <source>
        <dbReference type="ARBA" id="ARBA00003257"/>
    </source>
</evidence>
<dbReference type="Pfam" id="PF00361">
    <property type="entry name" value="Proton_antipo_M"/>
    <property type="match status" value="1"/>
</dbReference>
<evidence type="ECO:0000256" key="7">
    <source>
        <dbReference type="ARBA" id="ARBA00022989"/>
    </source>
</evidence>
<evidence type="ECO:0000256" key="2">
    <source>
        <dbReference type="ARBA" id="ARBA00004141"/>
    </source>
</evidence>
<feature type="transmembrane region" description="Helical" evidence="10">
    <location>
        <begin position="472"/>
        <end position="489"/>
    </location>
</feature>
<comment type="function">
    <text evidence="1">Core subunit of the mitochondrial membrane respiratory chain NADH dehydrogenase (Complex I) that is believed to belong to the minimal assembly required for catalysis. Complex I functions in the transfer of electrons from NADH to the respiratory chain. The immediate electron acceptor for the enzyme is believed to be ubiquinone.</text>
</comment>
<feature type="transmembrane region" description="Helical" evidence="10">
    <location>
        <begin position="233"/>
        <end position="255"/>
    </location>
</feature>
<keyword evidence="5 10" id="KW-0812">Transmembrane</keyword>
<proteinExistence type="inferred from homology"/>
<evidence type="ECO:0000256" key="9">
    <source>
        <dbReference type="ARBA" id="ARBA00049551"/>
    </source>
</evidence>
<evidence type="ECO:0000256" key="5">
    <source>
        <dbReference type="ARBA" id="ARBA00022692"/>
    </source>
</evidence>
<dbReference type="PANTHER" id="PTHR42829:SF2">
    <property type="entry name" value="NADH-UBIQUINONE OXIDOREDUCTASE CHAIN 5"/>
    <property type="match status" value="1"/>
</dbReference>
<protein>
    <recommendedName>
        <fullName evidence="4 10">NADH-ubiquinone oxidoreductase chain 5</fullName>
        <ecNumber evidence="3 10">7.1.1.2</ecNumber>
    </recommendedName>
</protein>
<dbReference type="InterPro" id="IPR001516">
    <property type="entry name" value="Proton_antipo_N"/>
</dbReference>
<evidence type="ECO:0000256" key="6">
    <source>
        <dbReference type="ARBA" id="ARBA00022982"/>
    </source>
</evidence>
<feature type="transmembrane region" description="Helical" evidence="10">
    <location>
        <begin position="7"/>
        <end position="26"/>
    </location>
</feature>
<keyword evidence="10 13" id="KW-0496">Mitochondrion</keyword>
<dbReference type="GO" id="GO:0015990">
    <property type="term" value="P:electron transport coupled proton transport"/>
    <property type="evidence" value="ECO:0007669"/>
    <property type="project" value="TreeGrafter"/>
</dbReference>
<dbReference type="GO" id="GO:0016020">
    <property type="term" value="C:membrane"/>
    <property type="evidence" value="ECO:0007669"/>
    <property type="project" value="UniProtKB-SubCell"/>
</dbReference>
<feature type="transmembrane region" description="Helical" evidence="10">
    <location>
        <begin position="262"/>
        <end position="280"/>
    </location>
</feature>
<dbReference type="GO" id="GO:0008137">
    <property type="term" value="F:NADH dehydrogenase (ubiquinone) activity"/>
    <property type="evidence" value="ECO:0007669"/>
    <property type="project" value="UniProtKB-EC"/>
</dbReference>
<dbReference type="CTD" id="4540"/>
<dbReference type="EMBL" id="OL741735">
    <property type="protein sequence ID" value="UXX50167.1"/>
    <property type="molecule type" value="Genomic_DNA"/>
</dbReference>
<keyword evidence="8 10" id="KW-0472">Membrane</keyword>
<evidence type="ECO:0000259" key="11">
    <source>
        <dbReference type="Pfam" id="PF00361"/>
    </source>
</evidence>